<keyword evidence="3" id="KW-1185">Reference proteome</keyword>
<gene>
    <name evidence="2" type="ORF">SAMN05216552_103730</name>
</gene>
<dbReference type="Proteomes" id="UP000199391">
    <property type="component" value="Unassembled WGS sequence"/>
</dbReference>
<dbReference type="Pfam" id="PF13302">
    <property type="entry name" value="Acetyltransf_3"/>
    <property type="match status" value="1"/>
</dbReference>
<dbReference type="InterPro" id="IPR016181">
    <property type="entry name" value="Acyl_CoA_acyltransferase"/>
</dbReference>
<keyword evidence="2" id="KW-0808">Transferase</keyword>
<dbReference type="InterPro" id="IPR000182">
    <property type="entry name" value="GNAT_dom"/>
</dbReference>
<dbReference type="SUPFAM" id="SSF55729">
    <property type="entry name" value="Acyl-CoA N-acyltransferases (Nat)"/>
    <property type="match status" value="1"/>
</dbReference>
<organism evidence="2 3">
    <name type="scientific">Pseudoduganella namucuonensis</name>
    <dbReference type="NCBI Taxonomy" id="1035707"/>
    <lineage>
        <taxon>Bacteria</taxon>
        <taxon>Pseudomonadati</taxon>
        <taxon>Pseudomonadota</taxon>
        <taxon>Betaproteobacteria</taxon>
        <taxon>Burkholderiales</taxon>
        <taxon>Oxalobacteraceae</taxon>
        <taxon>Telluria group</taxon>
        <taxon>Pseudoduganella</taxon>
    </lineage>
</organism>
<evidence type="ECO:0000313" key="2">
    <source>
        <dbReference type="EMBL" id="SFV12906.1"/>
    </source>
</evidence>
<dbReference type="InterPro" id="IPR051531">
    <property type="entry name" value="N-acetyltransferase"/>
</dbReference>
<dbReference type="PANTHER" id="PTHR43792">
    <property type="entry name" value="GNAT FAMILY, PUTATIVE (AFU_ORTHOLOGUE AFUA_3G00765)-RELATED-RELATED"/>
    <property type="match status" value="1"/>
</dbReference>
<sequence length="204" mass="22613">MAADGELRVATETNESVPIMFPIQTPQLVLTPCGAATAPKLAEILSDERVHQPFYIGRPDARMLALDSASWKTSADSWRHEGRFGVAAHRRVDGELTGCVVVTRDHLACHLAYFVAPRFWVQGLGYEMVAACVPRLPALLGMKRIETHVVRDNVASRRILEKCGFVFAGLGSHRRMGGHGHIATLHYRRDAMALDDCEKTRALR</sequence>
<reference evidence="3" key="1">
    <citation type="submission" date="2016-10" db="EMBL/GenBank/DDBJ databases">
        <authorList>
            <person name="Varghese N."/>
            <person name="Submissions S."/>
        </authorList>
    </citation>
    <scope>NUCLEOTIDE SEQUENCE [LARGE SCALE GENOMIC DNA]</scope>
    <source>
        <strain evidence="3">CGMCC 1.11014</strain>
    </source>
</reference>
<evidence type="ECO:0000313" key="3">
    <source>
        <dbReference type="Proteomes" id="UP000199391"/>
    </source>
</evidence>
<protein>
    <submittedName>
        <fullName evidence="2">Protein N-acetyltransferase, RimJ/RimL family</fullName>
    </submittedName>
</protein>
<feature type="domain" description="N-acetyltransferase" evidence="1">
    <location>
        <begin position="28"/>
        <end position="192"/>
    </location>
</feature>
<dbReference type="AlphaFoldDB" id="A0A1I7LT71"/>
<dbReference type="Gene3D" id="3.40.630.30">
    <property type="match status" value="1"/>
</dbReference>
<accession>A0A1I7LT71</accession>
<proteinExistence type="predicted"/>
<dbReference type="EMBL" id="FPBO01000037">
    <property type="protein sequence ID" value="SFV12906.1"/>
    <property type="molecule type" value="Genomic_DNA"/>
</dbReference>
<name>A0A1I7LT71_9BURK</name>
<dbReference type="GO" id="GO:0016747">
    <property type="term" value="F:acyltransferase activity, transferring groups other than amino-acyl groups"/>
    <property type="evidence" value="ECO:0007669"/>
    <property type="project" value="InterPro"/>
</dbReference>
<evidence type="ECO:0000259" key="1">
    <source>
        <dbReference type="PROSITE" id="PS51186"/>
    </source>
</evidence>
<dbReference type="PROSITE" id="PS51186">
    <property type="entry name" value="GNAT"/>
    <property type="match status" value="1"/>
</dbReference>
<dbReference type="STRING" id="1035707.SAMN05216552_103730"/>